<sequence length="73" mass="8091">MGLTEIDVSSIDAGDATEKISELALTMRCGRDSIIWISQQAADITSDFMDEANGNDMNCASRFRALQKRFATW</sequence>
<accession>A0A929RPL6</accession>
<dbReference type="Proteomes" id="UP000759246">
    <property type="component" value="Unassembled WGS sequence"/>
</dbReference>
<comment type="caution">
    <text evidence="1">The sequence shown here is derived from an EMBL/GenBank/DDBJ whole genome shotgun (WGS) entry which is preliminary data.</text>
</comment>
<gene>
    <name evidence="1" type="ORF">HXK09_00925</name>
</gene>
<organism evidence="1 2">
    <name type="scientific">Actinomyces bouchesdurhonensis</name>
    <dbReference type="NCBI Taxonomy" id="1852361"/>
    <lineage>
        <taxon>Bacteria</taxon>
        <taxon>Bacillati</taxon>
        <taxon>Actinomycetota</taxon>
        <taxon>Actinomycetes</taxon>
        <taxon>Actinomycetales</taxon>
        <taxon>Actinomycetaceae</taxon>
        <taxon>Actinomyces</taxon>
    </lineage>
</organism>
<dbReference type="EMBL" id="JABZGF010000008">
    <property type="protein sequence ID" value="MBF0965737.1"/>
    <property type="molecule type" value="Genomic_DNA"/>
</dbReference>
<protein>
    <submittedName>
        <fullName evidence="1">Uncharacterized protein</fullName>
    </submittedName>
</protein>
<dbReference type="AlphaFoldDB" id="A0A929RPL6"/>
<proteinExistence type="predicted"/>
<evidence type="ECO:0000313" key="2">
    <source>
        <dbReference type="Proteomes" id="UP000759246"/>
    </source>
</evidence>
<name>A0A929RPL6_9ACTO</name>
<reference evidence="1" key="1">
    <citation type="submission" date="2020-04" db="EMBL/GenBank/DDBJ databases">
        <title>Deep metagenomics examines the oral microbiome during advanced dental caries in children, revealing novel taxa and co-occurrences with host molecules.</title>
        <authorList>
            <person name="Baker J.L."/>
            <person name="Morton J.T."/>
            <person name="Dinis M."/>
            <person name="Alvarez R."/>
            <person name="Tran N.C."/>
            <person name="Knight R."/>
            <person name="Edlund A."/>
        </authorList>
    </citation>
    <scope>NUCLEOTIDE SEQUENCE</scope>
    <source>
        <strain evidence="1">JCVI_30_bin.13</strain>
    </source>
</reference>
<evidence type="ECO:0000313" key="1">
    <source>
        <dbReference type="EMBL" id="MBF0965737.1"/>
    </source>
</evidence>